<evidence type="ECO:0000259" key="1">
    <source>
        <dbReference type="PROSITE" id="PS50943"/>
    </source>
</evidence>
<dbReference type="Gene3D" id="1.25.40.10">
    <property type="entry name" value="Tetratricopeptide repeat domain"/>
    <property type="match status" value="1"/>
</dbReference>
<reference evidence="3" key="1">
    <citation type="submission" date="2019-09" db="EMBL/GenBank/DDBJ databases">
        <title>Mumia zhuanghuii sp. nov. isolated from the intestinal contents of plateau pika (Ochotona curzoniae) in the Qinghai-Tibet plateau of China.</title>
        <authorList>
            <person name="Tian Z."/>
        </authorList>
    </citation>
    <scope>NUCLEOTIDE SEQUENCE [LARGE SCALE GENOMIC DNA]</scope>
    <source>
        <strain evidence="3">JCM 30598</strain>
    </source>
</reference>
<dbReference type="PRINTS" id="PR00364">
    <property type="entry name" value="DISEASERSIST"/>
</dbReference>
<dbReference type="PROSITE" id="PS50943">
    <property type="entry name" value="HTH_CROC1"/>
    <property type="match status" value="1"/>
</dbReference>
<accession>A0A5J5J0B7</accession>
<dbReference type="RefSeq" id="WP_150449113.1">
    <property type="nucleotide sequence ID" value="NZ_VYSA01000002.1"/>
</dbReference>
<protein>
    <submittedName>
        <fullName evidence="2">Helix-turn-helix domain-containing protein</fullName>
    </submittedName>
</protein>
<dbReference type="InterPro" id="IPR010982">
    <property type="entry name" value="Lambda_DNA-bd_dom_sf"/>
</dbReference>
<dbReference type="OrthoDB" id="7628974at2"/>
<gene>
    <name evidence="2" type="ORF">F6B43_11760</name>
</gene>
<dbReference type="Pfam" id="PF13560">
    <property type="entry name" value="HTH_31"/>
    <property type="match status" value="1"/>
</dbReference>
<dbReference type="Pfam" id="PF13191">
    <property type="entry name" value="AAA_16"/>
    <property type="match status" value="1"/>
</dbReference>
<dbReference type="InterPro" id="IPR011990">
    <property type="entry name" value="TPR-like_helical_dom_sf"/>
</dbReference>
<dbReference type="EMBL" id="VYSA01000002">
    <property type="protein sequence ID" value="KAA9108082.1"/>
    <property type="molecule type" value="Genomic_DNA"/>
</dbReference>
<keyword evidence="3" id="KW-1185">Reference proteome</keyword>
<dbReference type="Proteomes" id="UP000325827">
    <property type="component" value="Unassembled WGS sequence"/>
</dbReference>
<dbReference type="Gene3D" id="1.10.260.40">
    <property type="entry name" value="lambda repressor-like DNA-binding domains"/>
    <property type="match status" value="1"/>
</dbReference>
<organism evidence="2 3">
    <name type="scientific">Microbacterium rhizomatis</name>
    <dbReference type="NCBI Taxonomy" id="1631477"/>
    <lineage>
        <taxon>Bacteria</taxon>
        <taxon>Bacillati</taxon>
        <taxon>Actinomycetota</taxon>
        <taxon>Actinomycetes</taxon>
        <taxon>Micrococcales</taxon>
        <taxon>Microbacteriaceae</taxon>
        <taxon>Microbacterium</taxon>
    </lineage>
</organism>
<dbReference type="PANTHER" id="PTHR47691">
    <property type="entry name" value="REGULATOR-RELATED"/>
    <property type="match status" value="1"/>
</dbReference>
<dbReference type="SUPFAM" id="SSF52540">
    <property type="entry name" value="P-loop containing nucleoside triphosphate hydrolases"/>
    <property type="match status" value="1"/>
</dbReference>
<evidence type="ECO:0000313" key="3">
    <source>
        <dbReference type="Proteomes" id="UP000325827"/>
    </source>
</evidence>
<dbReference type="InterPro" id="IPR001387">
    <property type="entry name" value="Cro/C1-type_HTH"/>
</dbReference>
<feature type="domain" description="HTH cro/C1-type" evidence="1">
    <location>
        <begin position="11"/>
        <end position="66"/>
    </location>
</feature>
<dbReference type="InterPro" id="IPR041664">
    <property type="entry name" value="AAA_16"/>
</dbReference>
<dbReference type="InterPro" id="IPR027417">
    <property type="entry name" value="P-loop_NTPase"/>
</dbReference>
<dbReference type="SMART" id="SM00530">
    <property type="entry name" value="HTH_XRE"/>
    <property type="match status" value="1"/>
</dbReference>
<evidence type="ECO:0000313" key="2">
    <source>
        <dbReference type="EMBL" id="KAA9108082.1"/>
    </source>
</evidence>
<name>A0A5J5J0B7_9MICO</name>
<dbReference type="Gene3D" id="3.40.50.300">
    <property type="entry name" value="P-loop containing nucleotide triphosphate hydrolases"/>
    <property type="match status" value="1"/>
</dbReference>
<dbReference type="CDD" id="cd00093">
    <property type="entry name" value="HTH_XRE"/>
    <property type="match status" value="1"/>
</dbReference>
<dbReference type="AlphaFoldDB" id="A0A5J5J0B7"/>
<sequence>MTDTPGFGARVRELRRAADLTLEALAERSGVSERTISDIERGVSLAPRRATVDALARGLGIDEAQRQTFLRAARASRRESVAGASSASFAPQRVGDFTGRQHEVASVLGLLDVDTEDAASAPAVLITGPPGFGKTTIAWEAVHRAADRWTRTLFVDLDGFSALPLTPLQVLSALLRQLPGSELKTPTTVSDAVRMWRTATASAPVAVLLDNAASESQVRAVLGIGPRSAIVITSRRSLAGLEDVRRMLLGPLGRTDSVRLLEHLIPDSQRDPRAVAGLAAVCEDTPLALRIVGNRIASRPALRAADFLKRLQSEENRLRLLVAGDLAVEAAISLSYDDVEPETAGLFRAISIIDGGTFDAGLAAAIVGKDRDDTEAQLEDLTDLGLLEARGADRFRLHDLLRLFVLDRLHRELGSAGVQARRSRLRDWLLTTLERAGAWFEPTREPDLIPGKAVFHDRDAAGDWIRGEVGHWWPAIRQAAALGDHARVVDVADSLHWFSDVWIQWGVWHEFFSLAVTSARALGDGLMEATHLGYVAWTEIVEVGDFDQALITAREALAVAEAIGDDTQQGWAHYYVAWAHWKIERFTEGAEDARASVACFRRARNDGDLALAIVMLATLLQAQGKHEEGIREVEGVLSVLSDDRRQGRGLAGRIAEYSTYIVLADSYLDLDRNGDAVDAASHALAIAEDLSDGARIAMSLRRRIKAHMLAGDTARAEDDIDAALEVLGSKEEDAHVLRVIRDRIVAERRARTQ</sequence>
<dbReference type="PANTHER" id="PTHR47691:SF3">
    <property type="entry name" value="HTH-TYPE TRANSCRIPTIONAL REGULATOR RV0890C-RELATED"/>
    <property type="match status" value="1"/>
</dbReference>
<dbReference type="GO" id="GO:0003677">
    <property type="term" value="F:DNA binding"/>
    <property type="evidence" value="ECO:0007669"/>
    <property type="project" value="InterPro"/>
</dbReference>
<proteinExistence type="predicted"/>
<dbReference type="SUPFAM" id="SSF47413">
    <property type="entry name" value="lambda repressor-like DNA-binding domains"/>
    <property type="match status" value="1"/>
</dbReference>
<comment type="caution">
    <text evidence="2">The sequence shown here is derived from an EMBL/GenBank/DDBJ whole genome shotgun (WGS) entry which is preliminary data.</text>
</comment>
<dbReference type="SUPFAM" id="SSF48452">
    <property type="entry name" value="TPR-like"/>
    <property type="match status" value="1"/>
</dbReference>